<feature type="transmembrane region" description="Helical" evidence="7">
    <location>
        <begin position="298"/>
        <end position="315"/>
    </location>
</feature>
<feature type="transmembrane region" description="Helical" evidence="7">
    <location>
        <begin position="321"/>
        <end position="344"/>
    </location>
</feature>
<evidence type="ECO:0000259" key="8">
    <source>
        <dbReference type="PROSITE" id="PS50850"/>
    </source>
</evidence>
<accession>A0ABV0KS53</accession>
<dbReference type="RefSeq" id="WP_190449438.1">
    <property type="nucleotide sequence ID" value="NZ_JAMPLM010000051.1"/>
</dbReference>
<feature type="transmembrane region" description="Helical" evidence="7">
    <location>
        <begin position="150"/>
        <end position="167"/>
    </location>
</feature>
<feature type="transmembrane region" description="Helical" evidence="7">
    <location>
        <begin position="267"/>
        <end position="286"/>
    </location>
</feature>
<comment type="subcellular location">
    <subcellularLocation>
        <location evidence="1">Cell membrane</location>
        <topology evidence="1">Multi-pass membrane protein</topology>
    </subcellularLocation>
</comment>
<evidence type="ECO:0000256" key="7">
    <source>
        <dbReference type="SAM" id="Phobius"/>
    </source>
</evidence>
<dbReference type="Proteomes" id="UP001476950">
    <property type="component" value="Unassembled WGS sequence"/>
</dbReference>
<dbReference type="PROSITE" id="PS50850">
    <property type="entry name" value="MFS"/>
    <property type="match status" value="1"/>
</dbReference>
<keyword evidence="3" id="KW-1003">Cell membrane</keyword>
<reference evidence="9 10" key="1">
    <citation type="submission" date="2022-04" db="EMBL/GenBank/DDBJ databases">
        <title>Positive selection, recombination, and allopatry shape intraspecific diversity of widespread and dominant cyanobacteria.</title>
        <authorList>
            <person name="Wei J."/>
            <person name="Shu W."/>
            <person name="Hu C."/>
        </authorList>
    </citation>
    <scope>NUCLEOTIDE SEQUENCE [LARGE SCALE GENOMIC DNA]</scope>
    <source>
        <strain evidence="9 10">AS-A4</strain>
    </source>
</reference>
<dbReference type="PANTHER" id="PTHR43266:SF2">
    <property type="entry name" value="MAJOR FACILITATOR SUPERFAMILY (MFS) PROFILE DOMAIN-CONTAINING PROTEIN"/>
    <property type="match status" value="1"/>
</dbReference>
<gene>
    <name evidence="9" type="ORF">NDI38_27095</name>
</gene>
<keyword evidence="6 7" id="KW-0472">Membrane</keyword>
<feature type="domain" description="Major facilitator superfamily (MFS) profile" evidence="8">
    <location>
        <begin position="231"/>
        <end position="414"/>
    </location>
</feature>
<evidence type="ECO:0000256" key="6">
    <source>
        <dbReference type="ARBA" id="ARBA00023136"/>
    </source>
</evidence>
<keyword evidence="10" id="KW-1185">Reference proteome</keyword>
<dbReference type="PANTHER" id="PTHR43266">
    <property type="entry name" value="MACROLIDE-EFFLUX PROTEIN"/>
    <property type="match status" value="1"/>
</dbReference>
<keyword evidence="5 7" id="KW-1133">Transmembrane helix</keyword>
<proteinExistence type="predicted"/>
<dbReference type="Gene3D" id="1.20.1250.20">
    <property type="entry name" value="MFS general substrate transporter like domains"/>
    <property type="match status" value="2"/>
</dbReference>
<keyword evidence="4 7" id="KW-0812">Transmembrane</keyword>
<evidence type="ECO:0000256" key="5">
    <source>
        <dbReference type="ARBA" id="ARBA00022989"/>
    </source>
</evidence>
<feature type="transmembrane region" description="Helical" evidence="7">
    <location>
        <begin position="232"/>
        <end position="255"/>
    </location>
</feature>
<feature type="transmembrane region" description="Helical" evidence="7">
    <location>
        <begin position="60"/>
        <end position="81"/>
    </location>
</feature>
<organism evidence="9 10">
    <name type="scientific">Stenomitos frigidus AS-A4</name>
    <dbReference type="NCBI Taxonomy" id="2933935"/>
    <lineage>
        <taxon>Bacteria</taxon>
        <taxon>Bacillati</taxon>
        <taxon>Cyanobacteriota</taxon>
        <taxon>Cyanophyceae</taxon>
        <taxon>Leptolyngbyales</taxon>
        <taxon>Leptolyngbyaceae</taxon>
        <taxon>Stenomitos</taxon>
    </lineage>
</organism>
<dbReference type="InterPro" id="IPR036259">
    <property type="entry name" value="MFS_trans_sf"/>
</dbReference>
<evidence type="ECO:0000256" key="4">
    <source>
        <dbReference type="ARBA" id="ARBA00022692"/>
    </source>
</evidence>
<dbReference type="Pfam" id="PF07690">
    <property type="entry name" value="MFS_1"/>
    <property type="match status" value="1"/>
</dbReference>
<feature type="transmembrane region" description="Helical" evidence="7">
    <location>
        <begin position="21"/>
        <end position="48"/>
    </location>
</feature>
<evidence type="ECO:0000256" key="3">
    <source>
        <dbReference type="ARBA" id="ARBA00022475"/>
    </source>
</evidence>
<evidence type="ECO:0000256" key="2">
    <source>
        <dbReference type="ARBA" id="ARBA00022448"/>
    </source>
</evidence>
<dbReference type="CDD" id="cd06173">
    <property type="entry name" value="MFS_MefA_like"/>
    <property type="match status" value="1"/>
</dbReference>
<dbReference type="EMBL" id="JAMPLM010000051">
    <property type="protein sequence ID" value="MEP1062046.1"/>
    <property type="molecule type" value="Genomic_DNA"/>
</dbReference>
<evidence type="ECO:0000256" key="1">
    <source>
        <dbReference type="ARBA" id="ARBA00004651"/>
    </source>
</evidence>
<protein>
    <submittedName>
        <fullName evidence="9">MFS transporter</fullName>
    </submittedName>
</protein>
<comment type="caution">
    <text evidence="9">The sequence shown here is derived from an EMBL/GenBank/DDBJ whole genome shotgun (WGS) entry which is preliminary data.</text>
</comment>
<dbReference type="InterPro" id="IPR011701">
    <property type="entry name" value="MFS"/>
</dbReference>
<evidence type="ECO:0000313" key="10">
    <source>
        <dbReference type="Proteomes" id="UP001476950"/>
    </source>
</evidence>
<name>A0ABV0KS53_9CYAN</name>
<feature type="transmembrane region" description="Helical" evidence="7">
    <location>
        <begin position="382"/>
        <end position="403"/>
    </location>
</feature>
<keyword evidence="2" id="KW-0813">Transport</keyword>
<evidence type="ECO:0000313" key="9">
    <source>
        <dbReference type="EMBL" id="MEP1062046.1"/>
    </source>
</evidence>
<dbReference type="SUPFAM" id="SSF103473">
    <property type="entry name" value="MFS general substrate transporter"/>
    <property type="match status" value="1"/>
</dbReference>
<sequence length="414" mass="44272">MSPSSPANGGFATLLQNRSFLALWIGQVLSQVADKIFFVFLIALLVNYQPPPGLESSARSALMFAVTLPAILFGSAAGIFVDRYDKRQILIVSNLLRGLLILAIPLLPRAFIVLLVIGFLESLLTQFFAPAEQAAIPLLVPREGLMSANALFTTTLMGSLIVGFAIGDPVLNLARAGGRFGQELLLGGLYLVAAVIFYYLPIRKSGADPKIVQAHPWSDFKAGLAYLRKDRLVSGAMVQLTILYSVFAALTVLAIDLVEEIGLKSTQFGFLLAAAGVGMVFGAAVLGHWGDQFHHKPLPLIGFLIMAAGLTVFTFTNQLWLGLGLSTLLGVGASMVGVPMQTLIQRQTPEAMRGKVFGFQNNVVNIALSVPLAIAGPLTDAVGLRVVMLAMGTIVSVVGIWAWQSTRRVLQDVL</sequence>
<feature type="transmembrane region" description="Helical" evidence="7">
    <location>
        <begin position="179"/>
        <end position="200"/>
    </location>
</feature>
<dbReference type="InterPro" id="IPR020846">
    <property type="entry name" value="MFS_dom"/>
</dbReference>